<dbReference type="PANTHER" id="PTHR43353">
    <property type="entry name" value="SUCCINATE-SEMIALDEHYDE DEHYDROGENASE, MITOCHONDRIAL"/>
    <property type="match status" value="1"/>
</dbReference>
<gene>
    <name evidence="3" type="ORF">SAMN04488109_5831</name>
</gene>
<dbReference type="InterPro" id="IPR050740">
    <property type="entry name" value="Aldehyde_DH_Superfamily"/>
</dbReference>
<dbReference type="Gene3D" id="3.40.309.10">
    <property type="entry name" value="Aldehyde Dehydrogenase, Chain A, domain 2"/>
    <property type="match status" value="1"/>
</dbReference>
<accession>A0A1M5WMB6</accession>
<feature type="domain" description="Aldehyde dehydrogenase" evidence="2">
    <location>
        <begin position="28"/>
        <end position="462"/>
    </location>
</feature>
<dbReference type="EMBL" id="FQWQ01000005">
    <property type="protein sequence ID" value="SHH88666.1"/>
    <property type="molecule type" value="Genomic_DNA"/>
</dbReference>
<organism evidence="3 4">
    <name type="scientific">Chryseolinea serpens</name>
    <dbReference type="NCBI Taxonomy" id="947013"/>
    <lineage>
        <taxon>Bacteria</taxon>
        <taxon>Pseudomonadati</taxon>
        <taxon>Bacteroidota</taxon>
        <taxon>Cytophagia</taxon>
        <taxon>Cytophagales</taxon>
        <taxon>Fulvivirgaceae</taxon>
        <taxon>Chryseolinea</taxon>
    </lineage>
</organism>
<proteinExistence type="predicted"/>
<dbReference type="SUPFAM" id="SSF53720">
    <property type="entry name" value="ALDH-like"/>
    <property type="match status" value="1"/>
</dbReference>
<evidence type="ECO:0000256" key="1">
    <source>
        <dbReference type="ARBA" id="ARBA00023002"/>
    </source>
</evidence>
<evidence type="ECO:0000313" key="3">
    <source>
        <dbReference type="EMBL" id="SHH88666.1"/>
    </source>
</evidence>
<reference evidence="3 4" key="1">
    <citation type="submission" date="2016-11" db="EMBL/GenBank/DDBJ databases">
        <authorList>
            <person name="Jaros S."/>
            <person name="Januszkiewicz K."/>
            <person name="Wedrychowicz H."/>
        </authorList>
    </citation>
    <scope>NUCLEOTIDE SEQUENCE [LARGE SCALE GENOMIC DNA]</scope>
    <source>
        <strain evidence="3 4">DSM 24574</strain>
    </source>
</reference>
<dbReference type="Pfam" id="PF00171">
    <property type="entry name" value="Aldedh"/>
    <property type="match status" value="1"/>
</dbReference>
<dbReference type="InterPro" id="IPR015590">
    <property type="entry name" value="Aldehyde_DH_dom"/>
</dbReference>
<dbReference type="InterPro" id="IPR016161">
    <property type="entry name" value="Ald_DH/histidinol_DH"/>
</dbReference>
<dbReference type="AlphaFoldDB" id="A0A1M5WMB6"/>
<dbReference type="CDD" id="cd07129">
    <property type="entry name" value="ALDH_KGSADH"/>
    <property type="match status" value="1"/>
</dbReference>
<dbReference type="OrthoDB" id="9770537at2"/>
<dbReference type="InterPro" id="IPR044151">
    <property type="entry name" value="ALDH_KGSADH"/>
</dbReference>
<evidence type="ECO:0000313" key="4">
    <source>
        <dbReference type="Proteomes" id="UP000184212"/>
    </source>
</evidence>
<keyword evidence="4" id="KW-1185">Reference proteome</keyword>
<dbReference type="PANTHER" id="PTHR43353:SF3">
    <property type="entry name" value="ALDEHYDE DEHYDROGENASE-RELATED"/>
    <property type="match status" value="1"/>
</dbReference>
<evidence type="ECO:0000259" key="2">
    <source>
        <dbReference type="Pfam" id="PF00171"/>
    </source>
</evidence>
<dbReference type="InterPro" id="IPR016162">
    <property type="entry name" value="Ald_DH_N"/>
</dbReference>
<sequence>MTLTGKQLIGYTAAASGTKTFSNDDVDVRFFEATAAEVDQAARLASDAFARYRQLSGVTRAAFLERIAHELSLVRAPLNEMAQRETGLPSARLDGEITRTINQIKLFAALITEGSWVRAMIDPAQPDRQPLPKADIRQMQIPLGVIGVFGASNFPFAFSVAGGDTISALAAGCCVVYKSHPGHPATSEMTGDAIVRAARATDMPEGVFSLLQGAGHESGVQLVTHPLISAVGFTGSLAGGRALFNAAAQRAEPIPVYAEMGSVNPVILLPGILAEKSADLAKTLAGSNTLGTGQFCTNPGVFLALDSNETNSFLQTYANTIAATPADGMLTEPICKSYAKGIARLSNHPEVKAMATGQATEKKRSGIPNAFKTSVAAFLKDASLQEEVFGPSALHVVAGSREELIEAIRQMHGQLTLSVWGTPQDLVDYSDIFKVLELKGGRIICNGVPTGVEVTHAMMHGGPYPATTDSKYTSVGTQAIYRFTRPVCYQNYPQHLLPAPLLNENPLNVWRWVNGQPQQGPLTTSA</sequence>
<protein>
    <submittedName>
        <fullName evidence="3">NADP-dependent aldehyde dehydrogenase</fullName>
    </submittedName>
</protein>
<name>A0A1M5WMB6_9BACT</name>
<dbReference type="Proteomes" id="UP000184212">
    <property type="component" value="Unassembled WGS sequence"/>
</dbReference>
<dbReference type="RefSeq" id="WP_073141734.1">
    <property type="nucleotide sequence ID" value="NZ_FQWQ01000005.1"/>
</dbReference>
<dbReference type="Gene3D" id="3.40.605.10">
    <property type="entry name" value="Aldehyde Dehydrogenase, Chain A, domain 1"/>
    <property type="match status" value="1"/>
</dbReference>
<dbReference type="InterPro" id="IPR016163">
    <property type="entry name" value="Ald_DH_C"/>
</dbReference>
<dbReference type="GO" id="GO:0016620">
    <property type="term" value="F:oxidoreductase activity, acting on the aldehyde or oxo group of donors, NAD or NADP as acceptor"/>
    <property type="evidence" value="ECO:0007669"/>
    <property type="project" value="InterPro"/>
</dbReference>
<keyword evidence="1" id="KW-0560">Oxidoreductase</keyword>
<dbReference type="STRING" id="947013.SAMN04488109_5831"/>